<reference evidence="2" key="1">
    <citation type="submission" date="2021-01" db="EMBL/GenBank/DDBJ databases">
        <title>Draft genome sequence of Nasalis larvatus strain YZ03.</title>
        <authorList>
            <person name="Suzuki-Hashido N."/>
            <person name="Tsuchida S."/>
            <person name="Hayakawa T."/>
        </authorList>
    </citation>
    <scope>NUCLEOTIDE SEQUENCE [LARGE SCALE GENOMIC DNA]</scope>
    <source>
        <strain evidence="2">YZ03</strain>
    </source>
</reference>
<dbReference type="Proteomes" id="UP000616547">
    <property type="component" value="Unassembled WGS sequence"/>
</dbReference>
<gene>
    <name evidence="1" type="ORF">lacNasYZ03_18980</name>
</gene>
<dbReference type="Pfam" id="PF12784">
    <property type="entry name" value="PDDEXK_2"/>
    <property type="match status" value="1"/>
</dbReference>
<dbReference type="EMBL" id="BOCI01000547">
    <property type="protein sequence ID" value="GHW02211.1"/>
    <property type="molecule type" value="Genomic_DNA"/>
</dbReference>
<keyword evidence="2" id="KW-1185">Reference proteome</keyword>
<dbReference type="InterPro" id="IPR010106">
    <property type="entry name" value="RpnA"/>
</dbReference>
<sequence>MLTTDEGICTRVLQELLPQLKIKKLTTKAQSQIKGGREDKAIRLAIQAFDEQGQIYDIEMQLSRDFQPKRTHYYKALVDMTTLLAGTDYDDLPPMFVIIFSPFDQFGDKERVSDYIVYCPKTHRALDDGTHVIYVNSKGVKGEVSQAMQKFLNLMNGQVDRKDALINDIAEKMDYYNHDQEWSIILVAKNVLNVFDYM</sequence>
<protein>
    <recommendedName>
        <fullName evidence="3">Rpn family recombination-promoting nuclease/putative transposase</fullName>
    </recommendedName>
</protein>
<name>A0ABQ3W9M3_9LACO</name>
<evidence type="ECO:0000313" key="1">
    <source>
        <dbReference type="EMBL" id="GHW02211.1"/>
    </source>
</evidence>
<dbReference type="RefSeq" id="WP_201329993.1">
    <property type="nucleotide sequence ID" value="NZ_BOCG01000410.1"/>
</dbReference>
<evidence type="ECO:0008006" key="3">
    <source>
        <dbReference type="Google" id="ProtNLM"/>
    </source>
</evidence>
<dbReference type="NCBIfam" id="TIGR01784">
    <property type="entry name" value="T_den_put_tspse"/>
    <property type="match status" value="1"/>
</dbReference>
<organism evidence="1 2">
    <name type="scientific">Lactobacillus nasalidis</name>
    <dbReference type="NCBI Taxonomy" id="2797258"/>
    <lineage>
        <taxon>Bacteria</taxon>
        <taxon>Bacillati</taxon>
        <taxon>Bacillota</taxon>
        <taxon>Bacilli</taxon>
        <taxon>Lactobacillales</taxon>
        <taxon>Lactobacillaceae</taxon>
        <taxon>Lactobacillus</taxon>
    </lineage>
</organism>
<proteinExistence type="predicted"/>
<comment type="caution">
    <text evidence="1">The sequence shown here is derived from an EMBL/GenBank/DDBJ whole genome shotgun (WGS) entry which is preliminary data.</text>
</comment>
<evidence type="ECO:0000313" key="2">
    <source>
        <dbReference type="Proteomes" id="UP000616547"/>
    </source>
</evidence>
<accession>A0ABQ3W9M3</accession>